<accession>A0A6J5PZ56</accession>
<name>A0A6J5PZ56_9CAUD</name>
<protein>
    <submittedName>
        <fullName evidence="1">Uncharacterized protein</fullName>
    </submittedName>
</protein>
<proteinExistence type="predicted"/>
<organism evidence="1">
    <name type="scientific">uncultured Caudovirales phage</name>
    <dbReference type="NCBI Taxonomy" id="2100421"/>
    <lineage>
        <taxon>Viruses</taxon>
        <taxon>Duplodnaviria</taxon>
        <taxon>Heunggongvirae</taxon>
        <taxon>Uroviricota</taxon>
        <taxon>Caudoviricetes</taxon>
        <taxon>Peduoviridae</taxon>
        <taxon>Maltschvirus</taxon>
        <taxon>Maltschvirus maltsch</taxon>
    </lineage>
</organism>
<gene>
    <name evidence="1" type="ORF">UFOVP972_45</name>
</gene>
<reference evidence="1" key="1">
    <citation type="submission" date="2020-05" db="EMBL/GenBank/DDBJ databases">
        <authorList>
            <person name="Chiriac C."/>
            <person name="Salcher M."/>
            <person name="Ghai R."/>
            <person name="Kavagutti S V."/>
        </authorList>
    </citation>
    <scope>NUCLEOTIDE SEQUENCE</scope>
</reference>
<evidence type="ECO:0000313" key="1">
    <source>
        <dbReference type="EMBL" id="CAB4174455.1"/>
    </source>
</evidence>
<dbReference type="EMBL" id="LR796923">
    <property type="protein sequence ID" value="CAB4174455.1"/>
    <property type="molecule type" value="Genomic_DNA"/>
</dbReference>
<sequence length="122" mass="14949">MENEKKYKMEELREKIYKEQFWEYDYDNGCEKANEVLKSIENISKNPLLLDFVLKSLSKNEIELKEYFYIIVHQEHRDRIYDEIINKTFNSIEDAEEYSRNGEFPERLLFEKYSIKSINSKQ</sequence>